<gene>
    <name evidence="4" type="ORF">DFH08DRAFT_992057</name>
</gene>
<dbReference type="PANTHER" id="PTHR24072">
    <property type="entry name" value="RHO FAMILY GTPASE"/>
    <property type="match status" value="1"/>
</dbReference>
<protein>
    <submittedName>
        <fullName evidence="4">P-loop containing nucleoside triphosphate hydrolase protein</fullName>
    </submittedName>
</protein>
<dbReference type="SMART" id="SM00174">
    <property type="entry name" value="RHO"/>
    <property type="match status" value="1"/>
</dbReference>
<evidence type="ECO:0000256" key="1">
    <source>
        <dbReference type="ARBA" id="ARBA00022481"/>
    </source>
</evidence>
<evidence type="ECO:0000256" key="3">
    <source>
        <dbReference type="ARBA" id="ARBA00023134"/>
    </source>
</evidence>
<accession>A0AAD7E7J4</accession>
<dbReference type="GO" id="GO:0003924">
    <property type="term" value="F:GTPase activity"/>
    <property type="evidence" value="ECO:0007669"/>
    <property type="project" value="InterPro"/>
</dbReference>
<keyword evidence="4" id="KW-0378">Hydrolase</keyword>
<dbReference type="Pfam" id="PF00071">
    <property type="entry name" value="Ras"/>
    <property type="match status" value="1"/>
</dbReference>
<dbReference type="InterPro" id="IPR025662">
    <property type="entry name" value="Sigma_54_int_dom_ATP-bd_1"/>
</dbReference>
<keyword evidence="5" id="KW-1185">Reference proteome</keyword>
<dbReference type="SUPFAM" id="SSF52540">
    <property type="entry name" value="P-loop containing nucleoside triphosphate hydrolases"/>
    <property type="match status" value="1"/>
</dbReference>
<dbReference type="InterPro" id="IPR003578">
    <property type="entry name" value="Small_GTPase_Rho"/>
</dbReference>
<dbReference type="InterPro" id="IPR001806">
    <property type="entry name" value="Small_GTPase"/>
</dbReference>
<dbReference type="PRINTS" id="PR00449">
    <property type="entry name" value="RASTRNSFRMNG"/>
</dbReference>
<dbReference type="NCBIfam" id="TIGR00231">
    <property type="entry name" value="small_GTP"/>
    <property type="match status" value="1"/>
</dbReference>
<dbReference type="Proteomes" id="UP001218218">
    <property type="component" value="Unassembled WGS sequence"/>
</dbReference>
<name>A0AAD7E7J4_9AGAR</name>
<reference evidence="4" key="1">
    <citation type="submission" date="2023-03" db="EMBL/GenBank/DDBJ databases">
        <title>Massive genome expansion in bonnet fungi (Mycena s.s.) driven by repeated elements and novel gene families across ecological guilds.</title>
        <authorList>
            <consortium name="Lawrence Berkeley National Laboratory"/>
            <person name="Harder C.B."/>
            <person name="Miyauchi S."/>
            <person name="Viragh M."/>
            <person name="Kuo A."/>
            <person name="Thoen E."/>
            <person name="Andreopoulos B."/>
            <person name="Lu D."/>
            <person name="Skrede I."/>
            <person name="Drula E."/>
            <person name="Henrissat B."/>
            <person name="Morin E."/>
            <person name="Kohler A."/>
            <person name="Barry K."/>
            <person name="LaButti K."/>
            <person name="Morin E."/>
            <person name="Salamov A."/>
            <person name="Lipzen A."/>
            <person name="Mereny Z."/>
            <person name="Hegedus B."/>
            <person name="Baldrian P."/>
            <person name="Stursova M."/>
            <person name="Weitz H."/>
            <person name="Taylor A."/>
            <person name="Grigoriev I.V."/>
            <person name="Nagy L.G."/>
            <person name="Martin F."/>
            <person name="Kauserud H."/>
        </authorList>
    </citation>
    <scope>NUCLEOTIDE SEQUENCE</scope>
    <source>
        <strain evidence="4">CBHHK002</strain>
    </source>
</reference>
<dbReference type="GO" id="GO:0007264">
    <property type="term" value="P:small GTPase-mediated signal transduction"/>
    <property type="evidence" value="ECO:0007669"/>
    <property type="project" value="InterPro"/>
</dbReference>
<proteinExistence type="predicted"/>
<keyword evidence="2" id="KW-0547">Nucleotide-binding</keyword>
<dbReference type="SMART" id="SM00175">
    <property type="entry name" value="RAB"/>
    <property type="match status" value="1"/>
</dbReference>
<organism evidence="4 5">
    <name type="scientific">Mycena albidolilacea</name>
    <dbReference type="NCBI Taxonomy" id="1033008"/>
    <lineage>
        <taxon>Eukaryota</taxon>
        <taxon>Fungi</taxon>
        <taxon>Dikarya</taxon>
        <taxon>Basidiomycota</taxon>
        <taxon>Agaricomycotina</taxon>
        <taxon>Agaricomycetes</taxon>
        <taxon>Agaricomycetidae</taxon>
        <taxon>Agaricales</taxon>
        <taxon>Marasmiineae</taxon>
        <taxon>Mycenaceae</taxon>
        <taxon>Mycena</taxon>
    </lineage>
</organism>
<keyword evidence="3" id="KW-0342">GTP-binding</keyword>
<dbReference type="PROSITE" id="PS51420">
    <property type="entry name" value="RHO"/>
    <property type="match status" value="1"/>
</dbReference>
<dbReference type="AlphaFoldDB" id="A0AAD7E7J4"/>
<evidence type="ECO:0000256" key="2">
    <source>
        <dbReference type="ARBA" id="ARBA00022741"/>
    </source>
</evidence>
<dbReference type="InterPro" id="IPR005225">
    <property type="entry name" value="Small_GTP-bd"/>
</dbReference>
<dbReference type="PROSITE" id="PS00675">
    <property type="entry name" value="SIGMA54_INTERACT_1"/>
    <property type="match status" value="1"/>
</dbReference>
<dbReference type="Gene3D" id="3.40.50.300">
    <property type="entry name" value="P-loop containing nucleotide triphosphate hydrolases"/>
    <property type="match status" value="1"/>
</dbReference>
<feature type="non-terminal residue" evidence="4">
    <location>
        <position position="1"/>
    </location>
</feature>
<dbReference type="EMBL" id="JARIHO010000123">
    <property type="protein sequence ID" value="KAJ7301963.1"/>
    <property type="molecule type" value="Genomic_DNA"/>
</dbReference>
<evidence type="ECO:0000313" key="4">
    <source>
        <dbReference type="EMBL" id="KAJ7301963.1"/>
    </source>
</evidence>
<sequence length="197" mass="21391">MTSTAMSLPVEKPPAVFAPVSDLKLLIVGDSGSGKTSLLSALTYGTSTKQDIPNDQYVVVQVEIKDTLVRLVFWDTPPQADNMQMFSYPDTSVVLISFAVDDPDSLINVADKWIGEVTHYNYGLPVLLVANKTDLWYDPSIIEQLGKADRHPVTTQEGMAVAKKLAGIDVYMKSSAKSGEGVQELLRVVGRVACSAR</sequence>
<dbReference type="GO" id="GO:0005525">
    <property type="term" value="F:GTP binding"/>
    <property type="evidence" value="ECO:0007669"/>
    <property type="project" value="UniProtKB-KW"/>
</dbReference>
<comment type="caution">
    <text evidence="4">The sequence shown here is derived from an EMBL/GenBank/DDBJ whole genome shotgun (WGS) entry which is preliminary data.</text>
</comment>
<keyword evidence="1" id="KW-0488">Methylation</keyword>
<dbReference type="PROSITE" id="PS51419">
    <property type="entry name" value="RAB"/>
    <property type="match status" value="1"/>
</dbReference>
<dbReference type="InterPro" id="IPR027417">
    <property type="entry name" value="P-loop_NTPase"/>
</dbReference>
<dbReference type="SMART" id="SM00173">
    <property type="entry name" value="RAS"/>
    <property type="match status" value="1"/>
</dbReference>
<evidence type="ECO:0000313" key="5">
    <source>
        <dbReference type="Proteomes" id="UP001218218"/>
    </source>
</evidence>